<feature type="chain" id="PRO_5040225526" evidence="1">
    <location>
        <begin position="18"/>
        <end position="79"/>
    </location>
</feature>
<comment type="caution">
    <text evidence="2">The sequence shown here is derived from an EMBL/GenBank/DDBJ whole genome shotgun (WGS) entry which is preliminary data.</text>
</comment>
<gene>
    <name evidence="2" type="ORF">SEMRO_797_G203840.1</name>
</gene>
<keyword evidence="3" id="KW-1185">Reference proteome</keyword>
<sequence>MINRIVLLSALVASAAAFAPASRPFGVSTSLSAEWKPADGKWEETDFESELKKLEKEAEERLDSKISDMMSKVETTGSN</sequence>
<feature type="signal peptide" evidence="1">
    <location>
        <begin position="1"/>
        <end position="17"/>
    </location>
</feature>
<dbReference type="EMBL" id="CAICTM010000796">
    <property type="protein sequence ID" value="CAB9516642.1"/>
    <property type="molecule type" value="Genomic_DNA"/>
</dbReference>
<evidence type="ECO:0000256" key="1">
    <source>
        <dbReference type="SAM" id="SignalP"/>
    </source>
</evidence>
<dbReference type="Proteomes" id="UP001153069">
    <property type="component" value="Unassembled WGS sequence"/>
</dbReference>
<evidence type="ECO:0000313" key="3">
    <source>
        <dbReference type="Proteomes" id="UP001153069"/>
    </source>
</evidence>
<keyword evidence="1" id="KW-0732">Signal</keyword>
<protein>
    <submittedName>
        <fullName evidence="2">Uncharacterized protein</fullName>
    </submittedName>
</protein>
<proteinExistence type="predicted"/>
<dbReference type="AlphaFoldDB" id="A0A9N8HL45"/>
<name>A0A9N8HL45_9STRA</name>
<reference evidence="2" key="1">
    <citation type="submission" date="2020-06" db="EMBL/GenBank/DDBJ databases">
        <authorList>
            <consortium name="Plant Systems Biology data submission"/>
        </authorList>
    </citation>
    <scope>NUCLEOTIDE SEQUENCE</scope>
    <source>
        <strain evidence="2">D6</strain>
    </source>
</reference>
<accession>A0A9N8HL45</accession>
<organism evidence="2 3">
    <name type="scientific">Seminavis robusta</name>
    <dbReference type="NCBI Taxonomy" id="568900"/>
    <lineage>
        <taxon>Eukaryota</taxon>
        <taxon>Sar</taxon>
        <taxon>Stramenopiles</taxon>
        <taxon>Ochrophyta</taxon>
        <taxon>Bacillariophyta</taxon>
        <taxon>Bacillariophyceae</taxon>
        <taxon>Bacillariophycidae</taxon>
        <taxon>Naviculales</taxon>
        <taxon>Naviculaceae</taxon>
        <taxon>Seminavis</taxon>
    </lineage>
</organism>
<evidence type="ECO:0000313" key="2">
    <source>
        <dbReference type="EMBL" id="CAB9516642.1"/>
    </source>
</evidence>